<comment type="caution">
    <text evidence="1">The sequence shown here is derived from an EMBL/GenBank/DDBJ whole genome shotgun (WGS) entry which is preliminary data.</text>
</comment>
<proteinExistence type="predicted"/>
<dbReference type="EMBL" id="CACRXK020000592">
    <property type="protein sequence ID" value="CAB3983249.1"/>
    <property type="molecule type" value="Genomic_DNA"/>
</dbReference>
<dbReference type="InterPro" id="IPR043502">
    <property type="entry name" value="DNA/RNA_pol_sf"/>
</dbReference>
<dbReference type="SUPFAM" id="SSF56672">
    <property type="entry name" value="DNA/RNA polymerases"/>
    <property type="match status" value="1"/>
</dbReference>
<keyword evidence="2" id="KW-1185">Reference proteome</keyword>
<dbReference type="OrthoDB" id="8063572at2759"/>
<dbReference type="InterPro" id="IPR050951">
    <property type="entry name" value="Retrovirus_Pol_polyprotein"/>
</dbReference>
<accession>A0A6S7G348</accession>
<name>A0A6S7G348_PARCT</name>
<protein>
    <submittedName>
        <fullName evidence="1">Uncharacterized protein</fullName>
    </submittedName>
</protein>
<organism evidence="1 2">
    <name type="scientific">Paramuricea clavata</name>
    <name type="common">Red gorgonian</name>
    <name type="synonym">Violescent sea-whip</name>
    <dbReference type="NCBI Taxonomy" id="317549"/>
    <lineage>
        <taxon>Eukaryota</taxon>
        <taxon>Metazoa</taxon>
        <taxon>Cnidaria</taxon>
        <taxon>Anthozoa</taxon>
        <taxon>Octocorallia</taxon>
        <taxon>Malacalcyonacea</taxon>
        <taxon>Plexauridae</taxon>
        <taxon>Paramuricea</taxon>
    </lineage>
</organism>
<dbReference type="PANTHER" id="PTHR37984:SF8">
    <property type="entry name" value="CCHC-TYPE DOMAIN-CONTAINING PROTEIN"/>
    <property type="match status" value="1"/>
</dbReference>
<dbReference type="AlphaFoldDB" id="A0A6S7G348"/>
<gene>
    <name evidence="1" type="ORF">PACLA_8A055273</name>
</gene>
<dbReference type="PANTHER" id="PTHR37984">
    <property type="entry name" value="PROTEIN CBG26694"/>
    <property type="match status" value="1"/>
</dbReference>
<reference evidence="1" key="1">
    <citation type="submission" date="2020-04" db="EMBL/GenBank/DDBJ databases">
        <authorList>
            <person name="Alioto T."/>
            <person name="Alioto T."/>
            <person name="Gomez Garrido J."/>
        </authorList>
    </citation>
    <scope>NUCLEOTIDE SEQUENCE</scope>
    <source>
        <strain evidence="1">A484AB</strain>
    </source>
</reference>
<sequence length="237" mass="26734">MNLKLISGEVCEKESFDGNLEGAPKACGLETVESDPVLKDYQDCFSYKPGKLTSEVHQEVDPSVSPVIHPPRKIPVALLDPVKAKLHEMEEDGIIVREERHTPWVSSMVVVDKRKGDTPECGKVVKGLQHRQLVSKKYYDRNGRDLPPLDVGDKVRIRPNRDNKWRSAEVLPRSYVVRDESGSVYRRNRKQIISVPKDGDHNLQPEAMAAPESGLDLMPDPIPMDPPEQTTRRSQRG</sequence>
<dbReference type="Proteomes" id="UP001152795">
    <property type="component" value="Unassembled WGS sequence"/>
</dbReference>
<dbReference type="Gene3D" id="3.10.10.10">
    <property type="entry name" value="HIV Type 1 Reverse Transcriptase, subunit A, domain 1"/>
    <property type="match status" value="1"/>
</dbReference>
<evidence type="ECO:0000313" key="1">
    <source>
        <dbReference type="EMBL" id="CAB3983249.1"/>
    </source>
</evidence>
<evidence type="ECO:0000313" key="2">
    <source>
        <dbReference type="Proteomes" id="UP001152795"/>
    </source>
</evidence>